<name>A0A2P6VAG7_9CHLO</name>
<evidence type="ECO:0000313" key="3">
    <source>
        <dbReference type="EMBL" id="PSC71089.1"/>
    </source>
</evidence>
<dbReference type="Pfam" id="PF01814">
    <property type="entry name" value="Hemerythrin"/>
    <property type="match status" value="1"/>
</dbReference>
<feature type="compositionally biased region" description="Low complexity" evidence="1">
    <location>
        <begin position="1"/>
        <end position="11"/>
    </location>
</feature>
<dbReference type="PANTHER" id="PTHR35585">
    <property type="entry name" value="HHE DOMAIN PROTEIN (AFU_ORTHOLOGUE AFUA_4G00730)"/>
    <property type="match status" value="1"/>
</dbReference>
<evidence type="ECO:0000259" key="2">
    <source>
        <dbReference type="Pfam" id="PF01814"/>
    </source>
</evidence>
<evidence type="ECO:0000313" key="4">
    <source>
        <dbReference type="Proteomes" id="UP000239649"/>
    </source>
</evidence>
<dbReference type="OrthoDB" id="9983919at2759"/>
<gene>
    <name evidence="3" type="ORF">C2E20_5430</name>
</gene>
<organism evidence="3 4">
    <name type="scientific">Micractinium conductrix</name>
    <dbReference type="NCBI Taxonomy" id="554055"/>
    <lineage>
        <taxon>Eukaryota</taxon>
        <taxon>Viridiplantae</taxon>
        <taxon>Chlorophyta</taxon>
        <taxon>core chlorophytes</taxon>
        <taxon>Trebouxiophyceae</taxon>
        <taxon>Chlorellales</taxon>
        <taxon>Chlorellaceae</taxon>
        <taxon>Chlorella clade</taxon>
        <taxon>Micractinium</taxon>
    </lineage>
</organism>
<dbReference type="EMBL" id="LHPF02000016">
    <property type="protein sequence ID" value="PSC71089.1"/>
    <property type="molecule type" value="Genomic_DNA"/>
</dbReference>
<comment type="caution">
    <text evidence="3">The sequence shown here is derived from an EMBL/GenBank/DDBJ whole genome shotgun (WGS) entry which is preliminary data.</text>
</comment>
<feature type="compositionally biased region" description="Low complexity" evidence="1">
    <location>
        <begin position="23"/>
        <end position="47"/>
    </location>
</feature>
<dbReference type="Gene3D" id="1.20.120.520">
    <property type="entry name" value="nmb1532 protein domain like"/>
    <property type="match status" value="1"/>
</dbReference>
<feature type="region of interest" description="Disordered" evidence="1">
    <location>
        <begin position="1"/>
        <end position="78"/>
    </location>
</feature>
<dbReference type="InterPro" id="IPR012312">
    <property type="entry name" value="Hemerythrin-like"/>
</dbReference>
<feature type="compositionally biased region" description="Low complexity" evidence="1">
    <location>
        <begin position="60"/>
        <end position="73"/>
    </location>
</feature>
<evidence type="ECO:0000256" key="1">
    <source>
        <dbReference type="SAM" id="MobiDB-lite"/>
    </source>
</evidence>
<reference evidence="3 4" key="1">
    <citation type="journal article" date="2018" name="Plant J.">
        <title>Genome sequences of Chlorella sorokiniana UTEX 1602 and Micractinium conductrix SAG 241.80: implications to maltose excretion by a green alga.</title>
        <authorList>
            <person name="Arriola M.B."/>
            <person name="Velmurugan N."/>
            <person name="Zhang Y."/>
            <person name="Plunkett M.H."/>
            <person name="Hondzo H."/>
            <person name="Barney B.M."/>
        </authorList>
    </citation>
    <scope>NUCLEOTIDE SEQUENCE [LARGE SCALE GENOMIC DNA]</scope>
    <source>
        <strain evidence="3 4">SAG 241.80</strain>
    </source>
</reference>
<feature type="compositionally biased region" description="Basic and acidic residues" evidence="1">
    <location>
        <begin position="13"/>
        <end position="22"/>
    </location>
</feature>
<dbReference type="STRING" id="554055.A0A2P6VAG7"/>
<accession>A0A2P6VAG7</accession>
<sequence length="264" mass="27663">MAPKASPAKASPAKKEKEEEKAASPAKASPAKASPASGKARAASPSKQTEKSPAKKAKASPEAAVAAAEGPAAHTRTKEGTLPAATAGKATANAAAVGGLPQMTITDVLLGDHRDTVALLKHFEDISASGDKLAMEKLTDAIAIVVRLHSQAEMEVLYPLMEKLVGSKEGEEARKHAAAEHARIERDLLKALEQRKTGSDELAATMKDVLDAFVAHLKEEEEELVPKMLNNMSDEEQIDLAQSFLAAKATAPLEPQPEAAEAMA</sequence>
<protein>
    <submittedName>
        <fullName evidence="3">Hemerythrin</fullName>
    </submittedName>
</protein>
<proteinExistence type="predicted"/>
<dbReference type="AlphaFoldDB" id="A0A2P6VAG7"/>
<keyword evidence="4" id="KW-1185">Reference proteome</keyword>
<dbReference type="PANTHER" id="PTHR35585:SF1">
    <property type="entry name" value="HHE DOMAIN PROTEIN (AFU_ORTHOLOGUE AFUA_4G00730)"/>
    <property type="match status" value="1"/>
</dbReference>
<dbReference type="Proteomes" id="UP000239649">
    <property type="component" value="Unassembled WGS sequence"/>
</dbReference>
<feature type="domain" description="Hemerythrin-like" evidence="2">
    <location>
        <begin position="104"/>
        <end position="227"/>
    </location>
</feature>